<evidence type="ECO:0000256" key="3">
    <source>
        <dbReference type="PIRSR" id="PIRSR607837-1"/>
    </source>
</evidence>
<gene>
    <name evidence="4" type="ORF">PKOR_01930</name>
</gene>
<dbReference type="PATRIC" id="fig|400092.3.peg.436"/>
<dbReference type="RefSeq" id="WP_046308831.1">
    <property type="nucleotide sequence ID" value="NZ_CBCSCY010000087.1"/>
</dbReference>
<evidence type="ECO:0000313" key="4">
    <source>
        <dbReference type="EMBL" id="AKD02122.1"/>
    </source>
</evidence>
<dbReference type="Gene3D" id="1.20.120.450">
    <property type="entry name" value="dinb family like domain"/>
    <property type="match status" value="1"/>
</dbReference>
<dbReference type="Proteomes" id="UP000033109">
    <property type="component" value="Chromosome"/>
</dbReference>
<keyword evidence="5" id="KW-1185">Reference proteome</keyword>
<feature type="binding site" evidence="3">
    <location>
        <position position="47"/>
    </location>
    <ligand>
        <name>a divalent metal cation</name>
        <dbReference type="ChEBI" id="CHEBI:60240"/>
    </ligand>
</feature>
<dbReference type="InterPro" id="IPR007837">
    <property type="entry name" value="DinB"/>
</dbReference>
<protein>
    <submittedName>
        <fullName evidence="4">Damage-inducible protein DinB</fullName>
    </submittedName>
</protein>
<comment type="similarity">
    <text evidence="1">Belongs to the DinB family.</text>
</comment>
<dbReference type="KEGG" id="pko:PKOR_01930"/>
<dbReference type="EMBL" id="CP009621">
    <property type="protein sequence ID" value="AKD02122.1"/>
    <property type="molecule type" value="Genomic_DNA"/>
</dbReference>
<dbReference type="OrthoDB" id="119432at2"/>
<keyword evidence="2 3" id="KW-0479">Metal-binding</keyword>
<dbReference type="Pfam" id="PF05163">
    <property type="entry name" value="DinB"/>
    <property type="match status" value="1"/>
</dbReference>
<evidence type="ECO:0000256" key="1">
    <source>
        <dbReference type="ARBA" id="ARBA00008635"/>
    </source>
</evidence>
<evidence type="ECO:0000313" key="5">
    <source>
        <dbReference type="Proteomes" id="UP000033109"/>
    </source>
</evidence>
<accession>A0A0E3UV19</accession>
<feature type="binding site" evidence="3">
    <location>
        <position position="137"/>
    </location>
    <ligand>
        <name>a divalent metal cation</name>
        <dbReference type="ChEBI" id="CHEBI:60240"/>
    </ligand>
</feature>
<dbReference type="GO" id="GO:0046872">
    <property type="term" value="F:metal ion binding"/>
    <property type="evidence" value="ECO:0007669"/>
    <property type="project" value="UniProtKB-KW"/>
</dbReference>
<sequence length="165" mass="18553">MKLIEKLLKEIEEEGQKTRKMLAIVPDDKYDWQPHPKSMPVKDLALHIADLPTWITLAVTTDELDFAASPYNPGNVTNTEGLLTLFEKNLAKAKADMEQATEEQLEEPWTLRSGDAVYMTLSKYETIRHALAQTIHHRAQLGLYLRLLGIPIPGSYGPSADEQGL</sequence>
<dbReference type="InterPro" id="IPR034660">
    <property type="entry name" value="DinB/YfiT-like"/>
</dbReference>
<dbReference type="AlphaFoldDB" id="A0A0E3UV19"/>
<proteinExistence type="inferred from homology"/>
<evidence type="ECO:0000256" key="2">
    <source>
        <dbReference type="ARBA" id="ARBA00022723"/>
    </source>
</evidence>
<reference evidence="4 5" key="1">
    <citation type="journal article" date="2015" name="Sci. Rep.">
        <title>Unraveling adaptation of Pontibacter korlensis to radiation and infertility in desert through complete genome and comparative transcriptomic analysis.</title>
        <authorList>
            <person name="Dai J."/>
            <person name="Dai W."/>
            <person name="Qiu C."/>
            <person name="Yang Z."/>
            <person name="Zhang Y."/>
            <person name="Zhou M."/>
            <person name="Zhang L."/>
            <person name="Fang C."/>
            <person name="Gao Q."/>
            <person name="Yang Q."/>
            <person name="Li X."/>
            <person name="Wang Z."/>
            <person name="Wang Z."/>
            <person name="Jia Z."/>
            <person name="Chen X."/>
        </authorList>
    </citation>
    <scope>NUCLEOTIDE SEQUENCE [LARGE SCALE GENOMIC DNA]</scope>
    <source>
        <strain evidence="4 5">X14-1T</strain>
    </source>
</reference>
<dbReference type="SUPFAM" id="SSF109854">
    <property type="entry name" value="DinB/YfiT-like putative metalloenzymes"/>
    <property type="match status" value="1"/>
</dbReference>
<organism evidence="4 5">
    <name type="scientific">Pontibacter korlensis</name>
    <dbReference type="NCBI Taxonomy" id="400092"/>
    <lineage>
        <taxon>Bacteria</taxon>
        <taxon>Pseudomonadati</taxon>
        <taxon>Bacteroidota</taxon>
        <taxon>Cytophagia</taxon>
        <taxon>Cytophagales</taxon>
        <taxon>Hymenobacteraceae</taxon>
        <taxon>Pontibacter</taxon>
    </lineage>
</organism>
<dbReference type="HOGENOM" id="CLU_1633040_0_0_10"/>
<name>A0A0E3UV19_9BACT</name>